<dbReference type="InterPro" id="IPR050072">
    <property type="entry name" value="Peptidase_M20A"/>
</dbReference>
<feature type="domain" description="Peptidase M20 dimerisation" evidence="5">
    <location>
        <begin position="199"/>
        <end position="311"/>
    </location>
</feature>
<evidence type="ECO:0000313" key="7">
    <source>
        <dbReference type="Proteomes" id="UP000752292"/>
    </source>
</evidence>
<sequence>MPHAAWKKCVRHLNPQRLRETLMEMVDIPSPTGREREMARYLAGRLGRAGFRTGLQEVGEGRPNAVGTLPGAGDGRNLLITGHMDTSYDGDEDYLPGEGFKAKAVHRNGWIWGLGANNMKSGLASALVAVEAVAKESVPLRGDLTYAGVVGEIEKAPVEEFQGVSFAGYGTGSRYLVLHGVTSDCVILAEPTDLCVSNANLGVLWAKITARGTVSHSVFTKHPGIQNAIRAIHRIQAAIEEWAPSYESRHECMGQHPNVTIASVRGGLPWRLSRNPTEASLYLDIRTVPGQPPEDVKRELRAVLRKAAEEGGEADLSFYIYDPGTLLDPKHPLVDAMLRAHKLALGKASPLTIRRPAADSTHGNHYELPCVCYGPGGRMHPGAKKKGLMHAVGEHVSVENLVAAAKVYVAAILDICGKPARRSPRTS</sequence>
<dbReference type="Pfam" id="PF01546">
    <property type="entry name" value="Peptidase_M20"/>
    <property type="match status" value="1"/>
</dbReference>
<dbReference type="SUPFAM" id="SSF53187">
    <property type="entry name" value="Zn-dependent exopeptidases"/>
    <property type="match status" value="1"/>
</dbReference>
<reference evidence="6" key="1">
    <citation type="submission" date="2020-07" db="EMBL/GenBank/DDBJ databases">
        <title>Huge and variable diversity of episymbiotic CPR bacteria and DPANN archaea in groundwater ecosystems.</title>
        <authorList>
            <person name="He C.Y."/>
            <person name="Keren R."/>
            <person name="Whittaker M."/>
            <person name="Farag I.F."/>
            <person name="Doudna J."/>
            <person name="Cate J.H.D."/>
            <person name="Banfield J.F."/>
        </authorList>
    </citation>
    <scope>NUCLEOTIDE SEQUENCE</scope>
    <source>
        <strain evidence="6">NC_groundwater_1370_Ag_S-0.2um_69_93</strain>
    </source>
</reference>
<evidence type="ECO:0000256" key="3">
    <source>
        <dbReference type="ARBA" id="ARBA00022801"/>
    </source>
</evidence>
<protein>
    <submittedName>
        <fullName evidence="6">M20/M25/M40 family metallo-hydrolase</fullName>
    </submittedName>
</protein>
<dbReference type="Proteomes" id="UP000752292">
    <property type="component" value="Unassembled WGS sequence"/>
</dbReference>
<dbReference type="InterPro" id="IPR001261">
    <property type="entry name" value="ArgE/DapE_CS"/>
</dbReference>
<name>A0A932ZXZ5_UNCTE</name>
<dbReference type="GO" id="GO:0016787">
    <property type="term" value="F:hydrolase activity"/>
    <property type="evidence" value="ECO:0007669"/>
    <property type="project" value="UniProtKB-KW"/>
</dbReference>
<dbReference type="PANTHER" id="PTHR43808">
    <property type="entry name" value="ACETYLORNITHINE DEACETYLASE"/>
    <property type="match status" value="1"/>
</dbReference>
<keyword evidence="3" id="KW-0378">Hydrolase</keyword>
<dbReference type="GO" id="GO:0046872">
    <property type="term" value="F:metal ion binding"/>
    <property type="evidence" value="ECO:0007669"/>
    <property type="project" value="UniProtKB-KW"/>
</dbReference>
<evidence type="ECO:0000256" key="4">
    <source>
        <dbReference type="ARBA" id="ARBA00022833"/>
    </source>
</evidence>
<dbReference type="EMBL" id="JACQRX010000319">
    <property type="protein sequence ID" value="MBI4252257.1"/>
    <property type="molecule type" value="Genomic_DNA"/>
</dbReference>
<gene>
    <name evidence="6" type="ORF">HY618_07330</name>
</gene>
<dbReference type="SUPFAM" id="SSF55031">
    <property type="entry name" value="Bacterial exopeptidase dimerisation domain"/>
    <property type="match status" value="1"/>
</dbReference>
<organism evidence="6 7">
    <name type="scientific">Tectimicrobiota bacterium</name>
    <dbReference type="NCBI Taxonomy" id="2528274"/>
    <lineage>
        <taxon>Bacteria</taxon>
        <taxon>Pseudomonadati</taxon>
        <taxon>Nitrospinota/Tectimicrobiota group</taxon>
        <taxon>Candidatus Tectimicrobiota</taxon>
    </lineage>
</organism>
<dbReference type="Pfam" id="PF07687">
    <property type="entry name" value="M20_dimer"/>
    <property type="match status" value="1"/>
</dbReference>
<evidence type="ECO:0000256" key="1">
    <source>
        <dbReference type="ARBA" id="ARBA00001947"/>
    </source>
</evidence>
<evidence type="ECO:0000313" key="6">
    <source>
        <dbReference type="EMBL" id="MBI4252257.1"/>
    </source>
</evidence>
<evidence type="ECO:0000259" key="5">
    <source>
        <dbReference type="Pfam" id="PF07687"/>
    </source>
</evidence>
<dbReference type="PROSITE" id="PS00758">
    <property type="entry name" value="ARGE_DAPE_CPG2_1"/>
    <property type="match status" value="1"/>
</dbReference>
<comment type="cofactor">
    <cofactor evidence="1">
        <name>Zn(2+)</name>
        <dbReference type="ChEBI" id="CHEBI:29105"/>
    </cofactor>
</comment>
<dbReference type="InterPro" id="IPR011650">
    <property type="entry name" value="Peptidase_M20_dimer"/>
</dbReference>
<keyword evidence="4" id="KW-0862">Zinc</keyword>
<accession>A0A932ZXZ5</accession>
<dbReference type="InterPro" id="IPR036264">
    <property type="entry name" value="Bact_exopeptidase_dim_dom"/>
</dbReference>
<evidence type="ECO:0000256" key="2">
    <source>
        <dbReference type="ARBA" id="ARBA00022723"/>
    </source>
</evidence>
<proteinExistence type="predicted"/>
<dbReference type="AlphaFoldDB" id="A0A932ZXZ5"/>
<dbReference type="InterPro" id="IPR002933">
    <property type="entry name" value="Peptidase_M20"/>
</dbReference>
<keyword evidence="2" id="KW-0479">Metal-binding</keyword>
<dbReference type="Gene3D" id="3.40.630.10">
    <property type="entry name" value="Zn peptidases"/>
    <property type="match status" value="2"/>
</dbReference>
<comment type="caution">
    <text evidence="6">The sequence shown here is derived from an EMBL/GenBank/DDBJ whole genome shotgun (WGS) entry which is preliminary data.</text>
</comment>